<evidence type="ECO:0000313" key="6">
    <source>
        <dbReference type="Proteomes" id="UP000078512"/>
    </source>
</evidence>
<dbReference type="Pfam" id="PF20147">
    <property type="entry name" value="Crinkler"/>
    <property type="match status" value="1"/>
</dbReference>
<dbReference type="InterPro" id="IPR045379">
    <property type="entry name" value="Crinkler_N"/>
</dbReference>
<comment type="subcellular location">
    <subcellularLocation>
        <location evidence="1">Host cell</location>
    </subcellularLocation>
    <subcellularLocation>
        <location evidence="2">Secreted</location>
    </subcellularLocation>
</comment>
<dbReference type="PANTHER" id="PTHR33129">
    <property type="entry name" value="PROTEIN KINASE DOMAIN-CONTAINING PROTEIN-RELATED"/>
    <property type="match status" value="1"/>
</dbReference>
<evidence type="ECO:0000256" key="1">
    <source>
        <dbReference type="ARBA" id="ARBA00004340"/>
    </source>
</evidence>
<accession>A0A197JTU3</accession>
<feature type="domain" description="Crinkler effector protein N-terminal" evidence="4">
    <location>
        <begin position="6"/>
        <end position="105"/>
    </location>
</feature>
<dbReference type="GO" id="GO:0043657">
    <property type="term" value="C:host cell"/>
    <property type="evidence" value="ECO:0007669"/>
    <property type="project" value="UniProtKB-SubCell"/>
</dbReference>
<gene>
    <name evidence="5" type="ORF">K457DRAFT_20727</name>
</gene>
<keyword evidence="3" id="KW-0964">Secreted</keyword>
<reference evidence="5 6" key="1">
    <citation type="submission" date="2016-05" db="EMBL/GenBank/DDBJ databases">
        <title>Genome sequencing reveals origins of a unique bacterial endosymbiosis in the earliest lineages of terrestrial Fungi.</title>
        <authorList>
            <consortium name="DOE Joint Genome Institute"/>
            <person name="Uehling J."/>
            <person name="Gryganskyi A."/>
            <person name="Hameed K."/>
            <person name="Tschaplinski T."/>
            <person name="Misztal P."/>
            <person name="Wu S."/>
            <person name="Desiro A."/>
            <person name="Vande Pol N."/>
            <person name="Du Z.-Y."/>
            <person name="Zienkiewicz A."/>
            <person name="Zienkiewicz K."/>
            <person name="Morin E."/>
            <person name="Tisserant E."/>
            <person name="Splivallo R."/>
            <person name="Hainaut M."/>
            <person name="Henrissat B."/>
            <person name="Ohm R."/>
            <person name="Kuo A."/>
            <person name="Yan J."/>
            <person name="Lipzen A."/>
            <person name="Nolan M."/>
            <person name="Labutti K."/>
            <person name="Barry K."/>
            <person name="Goldstein A."/>
            <person name="Labbe J."/>
            <person name="Schadt C."/>
            <person name="Tuskan G."/>
            <person name="Grigoriev I."/>
            <person name="Martin F."/>
            <person name="Vilgalys R."/>
            <person name="Bonito G."/>
        </authorList>
    </citation>
    <scope>NUCLEOTIDE SEQUENCE [LARGE SCALE GENOMIC DNA]</scope>
    <source>
        <strain evidence="5 6">AG-77</strain>
    </source>
</reference>
<dbReference type="OrthoDB" id="19861at2759"/>
<evidence type="ECO:0000313" key="5">
    <source>
        <dbReference type="EMBL" id="OAQ27724.1"/>
    </source>
</evidence>
<evidence type="ECO:0000256" key="3">
    <source>
        <dbReference type="ARBA" id="ARBA00022525"/>
    </source>
</evidence>
<protein>
    <recommendedName>
        <fullName evidence="4">Crinkler effector protein N-terminal domain-containing protein</fullName>
    </recommendedName>
</protein>
<dbReference type="AlphaFoldDB" id="A0A197JTU3"/>
<keyword evidence="6" id="KW-1185">Reference proteome</keyword>
<name>A0A197JTU3_9FUNG</name>
<dbReference type="PANTHER" id="PTHR33129:SF1">
    <property type="entry name" value="ATP-BINDING PROTEIN"/>
    <property type="match status" value="1"/>
</dbReference>
<organism evidence="5 6">
    <name type="scientific">Linnemannia elongata AG-77</name>
    <dbReference type="NCBI Taxonomy" id="1314771"/>
    <lineage>
        <taxon>Eukaryota</taxon>
        <taxon>Fungi</taxon>
        <taxon>Fungi incertae sedis</taxon>
        <taxon>Mucoromycota</taxon>
        <taxon>Mortierellomycotina</taxon>
        <taxon>Mortierellomycetes</taxon>
        <taxon>Mortierellales</taxon>
        <taxon>Mortierellaceae</taxon>
        <taxon>Linnemannia</taxon>
    </lineage>
</organism>
<sequence length="391" mass="43260">MSDNPLTLFCLVDGEATSNAFPVSTSTTKTIGDLIDLIKVKFPDTFDGVDAKDLSLWRVTIPDSDDAIPIFVNGVPENEKKKLRATDKVSVFGAALPQDTIHIIVHRPPSGNATLFDFDVRNENVRAMQPSSSRKRHRPHTLMDAIEEAGLSRQAVMNGQTDLSRLDNNEKVSLLDFIGLVVDRTDTFNSLFSTALKLRGANIKHMDKLSAPCGSIFPIVGTDELFIRKSYKELHDTILETFENAHARNAIQKRIVVTGTSGIGKSAFLVYFAIRLLAESDDDNPPMFVFHTKRSEKCYVFGGRSTVRSGSIKDFEPFLSLPDTWYLVDSSSDPVLDRAKTIISASLNTLFSEAHQYQDVDKCLQRLVPVLGVADRSSYMLSKRQGPGNGS</sequence>
<dbReference type="InterPro" id="IPR052980">
    <property type="entry name" value="Crinkler_effector"/>
</dbReference>
<dbReference type="Proteomes" id="UP000078512">
    <property type="component" value="Unassembled WGS sequence"/>
</dbReference>
<evidence type="ECO:0000256" key="2">
    <source>
        <dbReference type="ARBA" id="ARBA00004613"/>
    </source>
</evidence>
<dbReference type="EMBL" id="KV442054">
    <property type="protein sequence ID" value="OAQ27724.1"/>
    <property type="molecule type" value="Genomic_DNA"/>
</dbReference>
<dbReference type="GO" id="GO:0005576">
    <property type="term" value="C:extracellular region"/>
    <property type="evidence" value="ECO:0007669"/>
    <property type="project" value="UniProtKB-SubCell"/>
</dbReference>
<evidence type="ECO:0000259" key="4">
    <source>
        <dbReference type="Pfam" id="PF20147"/>
    </source>
</evidence>
<proteinExistence type="predicted"/>